<dbReference type="EMBL" id="JOJP01000001">
    <property type="protein sequence ID" value="KEI70491.1"/>
    <property type="molecule type" value="Genomic_DNA"/>
</dbReference>
<protein>
    <submittedName>
        <fullName evidence="1">Uncharacterized protein</fullName>
    </submittedName>
</protein>
<reference evidence="1 2" key="1">
    <citation type="submission" date="2014-06" db="EMBL/GenBank/DDBJ databases">
        <title>Whole Genome Sequences of Three Symbiotic Endozoicomonas Bacteria.</title>
        <authorList>
            <person name="Neave M.J."/>
            <person name="Apprill A."/>
            <person name="Voolstra C.R."/>
        </authorList>
    </citation>
    <scope>NUCLEOTIDE SEQUENCE [LARGE SCALE GENOMIC DNA]</scope>
    <source>
        <strain evidence="1 2">DSM 22380</strain>
    </source>
</reference>
<proteinExistence type="predicted"/>
<sequence>MIQKTWKSGSETMLNEDLYECLIELGINESKARAAAKENAKLTEIGEDIVTIRQTVFELTRQSSGMNERLINVEELMKALIQRINSMEQWQAQTDEHLTDFEGRLTSVEGKLISVSGRLTGVDDRLTRVEDELAEIKGMLKILVDRA</sequence>
<dbReference type="Proteomes" id="UP000027997">
    <property type="component" value="Unassembled WGS sequence"/>
</dbReference>
<dbReference type="Gene3D" id="1.20.5.340">
    <property type="match status" value="1"/>
</dbReference>
<gene>
    <name evidence="1" type="ORF">GV64_06860</name>
</gene>
<keyword evidence="2" id="KW-1185">Reference proteome</keyword>
<dbReference type="SUPFAM" id="SSF57997">
    <property type="entry name" value="Tropomyosin"/>
    <property type="match status" value="1"/>
</dbReference>
<evidence type="ECO:0000313" key="2">
    <source>
        <dbReference type="Proteomes" id="UP000027997"/>
    </source>
</evidence>
<name>A0A081K8L5_9GAMM</name>
<evidence type="ECO:0000313" key="1">
    <source>
        <dbReference type="EMBL" id="KEI70491.1"/>
    </source>
</evidence>
<comment type="caution">
    <text evidence="1">The sequence shown here is derived from an EMBL/GenBank/DDBJ whole genome shotgun (WGS) entry which is preliminary data.</text>
</comment>
<organism evidence="1 2">
    <name type="scientific">Endozoicomonas elysicola</name>
    <dbReference type="NCBI Taxonomy" id="305900"/>
    <lineage>
        <taxon>Bacteria</taxon>
        <taxon>Pseudomonadati</taxon>
        <taxon>Pseudomonadota</taxon>
        <taxon>Gammaproteobacteria</taxon>
        <taxon>Oceanospirillales</taxon>
        <taxon>Endozoicomonadaceae</taxon>
        <taxon>Endozoicomonas</taxon>
    </lineage>
</organism>
<dbReference type="AlphaFoldDB" id="A0A081K8L5"/>
<accession>A0A081K8L5</accession>